<feature type="domain" description="Integrase catalytic" evidence="2">
    <location>
        <begin position="266"/>
        <end position="480"/>
    </location>
</feature>
<reference evidence="3 4" key="1">
    <citation type="submission" date="2016-08" db="EMBL/GenBank/DDBJ databases">
        <authorList>
            <person name="Seilhamer J.J."/>
        </authorList>
    </citation>
    <scope>NUCLEOTIDE SEQUENCE [LARGE SCALE GENOMIC DNA]</scope>
    <source>
        <strain evidence="3 4">CFBP4641</strain>
    </source>
</reference>
<dbReference type="EMBL" id="MDEK01000006">
    <property type="protein sequence ID" value="PPU83051.1"/>
    <property type="molecule type" value="Genomic_DNA"/>
</dbReference>
<dbReference type="SUPFAM" id="SSF53098">
    <property type="entry name" value="Ribonuclease H-like"/>
    <property type="match status" value="1"/>
</dbReference>
<dbReference type="Gene3D" id="3.30.420.10">
    <property type="entry name" value="Ribonuclease H-like superfamily/Ribonuclease H"/>
    <property type="match status" value="1"/>
</dbReference>
<gene>
    <name evidence="3" type="ORF">XsacCFBP4641_07675</name>
</gene>
<dbReference type="InterPro" id="IPR015378">
    <property type="entry name" value="Transposase-like_Mu_C"/>
</dbReference>
<organism evidence="3 4">
    <name type="scientific">Xanthomonas sacchari</name>
    <dbReference type="NCBI Taxonomy" id="56458"/>
    <lineage>
        <taxon>Bacteria</taxon>
        <taxon>Pseudomonadati</taxon>
        <taxon>Pseudomonadota</taxon>
        <taxon>Gammaproteobacteria</taxon>
        <taxon>Lysobacterales</taxon>
        <taxon>Lysobacteraceae</taxon>
        <taxon>Xanthomonas</taxon>
    </lineage>
</organism>
<dbReference type="Proteomes" id="UP000247346">
    <property type="component" value="Unassembled WGS sequence"/>
</dbReference>
<accession>A0A2P5Z4Y3</accession>
<dbReference type="InterPro" id="IPR036397">
    <property type="entry name" value="RNaseH_sf"/>
</dbReference>
<sequence>MARVGARAIQEMIGWCPICSASHFTLPSSRGLGGCCLRPEVWAMAATKRLAGIVPDLLIKEGLLAVCGGRAVVVVGIHSEGRIHLKVEGTSEFIWADVSMIEPFRTERQEKSIRDISASDPKTEQEALRWYEALMSLGRKGTGAVKLTDCIEVARKMGVHPRTVRRRLQVHRENPMPGSQLPSIPGPSPGSRRLAPVVESLINKAIEEVYLTREKRPVVAVVRRAAELAREAGVCAPGRKAVLARISSRDPMYTAKRRLGFHDAHALQAPSNARLKVSRSLEAVQIDHALVDLVVVSGTTRKPIGRPWLTVAIDVYTRCILGYYLSFDTPNQTSVAHALEHASFPKQAWLKRLGLDVAYPMFGKMECIHWDNAKTFQAKEVKAQCERYGIRIQERPVRSPHYGAYVERVIGTMMGAVHLLPGTTFSNVKARGNYQSEKHATMSLHDLDRWLAEEIAGKYHNRPHAGLGGTTPAAAWDAAWRDASGRPIIPAIIADARSFVAGFLPSVSRKIRRTGITIHGLNYWDPCLTPLINDQKDHQIHFSQRDLTKVYLRQADRFIDVPLLDRSQGEFSLWELREARAELRAKGKLASEESEMFEAIRRQRSIQLEAESSSKLARRKVARTPNSKPEPSSPAVDYTQEVTAFNWTDGVVG</sequence>
<dbReference type="AlphaFoldDB" id="A0A2P5Z4Y3"/>
<feature type="region of interest" description="Disordered" evidence="1">
    <location>
        <begin position="610"/>
        <end position="637"/>
    </location>
</feature>
<dbReference type="PROSITE" id="PS50994">
    <property type="entry name" value="INTEGRASE"/>
    <property type="match status" value="1"/>
</dbReference>
<dbReference type="GO" id="GO:0003676">
    <property type="term" value="F:nucleic acid binding"/>
    <property type="evidence" value="ECO:0007669"/>
    <property type="project" value="InterPro"/>
</dbReference>
<dbReference type="InterPro" id="IPR012337">
    <property type="entry name" value="RNaseH-like_sf"/>
</dbReference>
<dbReference type="GO" id="GO:0015074">
    <property type="term" value="P:DNA integration"/>
    <property type="evidence" value="ECO:0007669"/>
    <property type="project" value="InterPro"/>
</dbReference>
<dbReference type="InterPro" id="IPR001584">
    <property type="entry name" value="Integrase_cat-core"/>
</dbReference>
<proteinExistence type="predicted"/>
<feature type="region of interest" description="Disordered" evidence="1">
    <location>
        <begin position="173"/>
        <end position="192"/>
    </location>
</feature>
<evidence type="ECO:0000313" key="4">
    <source>
        <dbReference type="Proteomes" id="UP000247346"/>
    </source>
</evidence>
<evidence type="ECO:0000256" key="1">
    <source>
        <dbReference type="SAM" id="MobiDB-lite"/>
    </source>
</evidence>
<name>A0A2P5Z4Y3_9XANT</name>
<dbReference type="Pfam" id="PF09299">
    <property type="entry name" value="Mu-transpos_C"/>
    <property type="match status" value="1"/>
</dbReference>
<protein>
    <recommendedName>
        <fullName evidence="2">Integrase catalytic domain-containing protein</fullName>
    </recommendedName>
</protein>
<evidence type="ECO:0000313" key="3">
    <source>
        <dbReference type="EMBL" id="PPU83051.1"/>
    </source>
</evidence>
<evidence type="ECO:0000259" key="2">
    <source>
        <dbReference type="PROSITE" id="PS50994"/>
    </source>
</evidence>
<comment type="caution">
    <text evidence="3">The sequence shown here is derived from an EMBL/GenBank/DDBJ whole genome shotgun (WGS) entry which is preliminary data.</text>
</comment>